<keyword evidence="6" id="KW-0963">Cytoplasm</keyword>
<dbReference type="GO" id="GO:0005634">
    <property type="term" value="C:nucleus"/>
    <property type="evidence" value="ECO:0007669"/>
    <property type="project" value="UniProtKB-SubCell"/>
</dbReference>
<evidence type="ECO:0000256" key="1">
    <source>
        <dbReference type="ARBA" id="ARBA00004123"/>
    </source>
</evidence>
<feature type="compositionally biased region" description="Basic residues" evidence="9">
    <location>
        <begin position="1"/>
        <end position="10"/>
    </location>
</feature>
<evidence type="ECO:0000313" key="11">
    <source>
        <dbReference type="Proteomes" id="UP001516023"/>
    </source>
</evidence>
<reference evidence="10 11" key="1">
    <citation type="journal article" date="2020" name="G3 (Bethesda)">
        <title>Improved Reference Genome for Cyclotella cryptica CCMP332, a Model for Cell Wall Morphogenesis, Salinity Adaptation, and Lipid Production in Diatoms (Bacillariophyta).</title>
        <authorList>
            <person name="Roberts W.R."/>
            <person name="Downey K.M."/>
            <person name="Ruck E.C."/>
            <person name="Traller J.C."/>
            <person name="Alverson A.J."/>
        </authorList>
    </citation>
    <scope>NUCLEOTIDE SEQUENCE [LARGE SCALE GENOMIC DNA]</scope>
    <source>
        <strain evidence="10 11">CCMP332</strain>
    </source>
</reference>
<evidence type="ECO:0000256" key="4">
    <source>
        <dbReference type="ARBA" id="ARBA00007573"/>
    </source>
</evidence>
<comment type="pathway">
    <text evidence="3">tRNA modification; 5-methoxycarbonylmethyl-2-thiouridine-tRNA biosynthesis.</text>
</comment>
<evidence type="ECO:0000256" key="9">
    <source>
        <dbReference type="SAM" id="MobiDB-lite"/>
    </source>
</evidence>
<evidence type="ECO:0000256" key="7">
    <source>
        <dbReference type="ARBA" id="ARBA00022694"/>
    </source>
</evidence>
<dbReference type="GO" id="GO:0005737">
    <property type="term" value="C:cytoplasm"/>
    <property type="evidence" value="ECO:0007669"/>
    <property type="project" value="UniProtKB-SubCell"/>
</dbReference>
<comment type="similarity">
    <text evidence="4">Belongs to the ELP4 family.</text>
</comment>
<dbReference type="InterPro" id="IPR008728">
    <property type="entry name" value="Elongator_complex_protein_4"/>
</dbReference>
<dbReference type="InterPro" id="IPR027417">
    <property type="entry name" value="P-loop_NTPase"/>
</dbReference>
<dbReference type="PANTHER" id="PTHR12896">
    <property type="entry name" value="PAX6 NEIGHBOR PROTEIN PAXNEB"/>
    <property type="match status" value="1"/>
</dbReference>
<feature type="compositionally biased region" description="Acidic residues" evidence="9">
    <location>
        <begin position="206"/>
        <end position="219"/>
    </location>
</feature>
<dbReference type="Proteomes" id="UP001516023">
    <property type="component" value="Unassembled WGS sequence"/>
</dbReference>
<dbReference type="Gene3D" id="3.40.50.300">
    <property type="entry name" value="P-loop containing nucleotide triphosphate hydrolases"/>
    <property type="match status" value="1"/>
</dbReference>
<name>A0ABD3Q2J8_9STRA</name>
<feature type="region of interest" description="Disordered" evidence="9">
    <location>
        <begin position="206"/>
        <end position="232"/>
    </location>
</feature>
<evidence type="ECO:0000256" key="2">
    <source>
        <dbReference type="ARBA" id="ARBA00004496"/>
    </source>
</evidence>
<dbReference type="EMBL" id="JABMIG020000088">
    <property type="protein sequence ID" value="KAL3793746.1"/>
    <property type="molecule type" value="Genomic_DNA"/>
</dbReference>
<comment type="caution">
    <text evidence="10">The sequence shown here is derived from an EMBL/GenBank/DDBJ whole genome shotgun (WGS) entry which is preliminary data.</text>
</comment>
<protein>
    <recommendedName>
        <fullName evidence="5">Elongator complex protein 4</fullName>
    </recommendedName>
</protein>
<evidence type="ECO:0000313" key="10">
    <source>
        <dbReference type="EMBL" id="KAL3793746.1"/>
    </source>
</evidence>
<keyword evidence="8" id="KW-0539">Nucleus</keyword>
<organism evidence="10 11">
    <name type="scientific">Cyclotella cryptica</name>
    <dbReference type="NCBI Taxonomy" id="29204"/>
    <lineage>
        <taxon>Eukaryota</taxon>
        <taxon>Sar</taxon>
        <taxon>Stramenopiles</taxon>
        <taxon>Ochrophyta</taxon>
        <taxon>Bacillariophyta</taxon>
        <taxon>Coscinodiscophyceae</taxon>
        <taxon>Thalassiosirophycidae</taxon>
        <taxon>Stephanodiscales</taxon>
        <taxon>Stephanodiscaceae</taxon>
        <taxon>Cyclotella</taxon>
    </lineage>
</organism>
<feature type="region of interest" description="Disordered" evidence="9">
    <location>
        <begin position="1"/>
        <end position="56"/>
    </location>
</feature>
<evidence type="ECO:0000256" key="8">
    <source>
        <dbReference type="ARBA" id="ARBA00023242"/>
    </source>
</evidence>
<keyword evidence="11" id="KW-1185">Reference proteome</keyword>
<proteinExistence type="inferred from homology"/>
<evidence type="ECO:0000256" key="5">
    <source>
        <dbReference type="ARBA" id="ARBA00020265"/>
    </source>
</evidence>
<feature type="compositionally biased region" description="Polar residues" evidence="9">
    <location>
        <begin position="36"/>
        <end position="56"/>
    </location>
</feature>
<evidence type="ECO:0000256" key="6">
    <source>
        <dbReference type="ARBA" id="ARBA00022490"/>
    </source>
</evidence>
<sequence>MSSSFKRRSKINTPPSSSAVTSPLNAPHGHGINAPPAQTKNLPRTTSLPGTKPWTNNQTLTSFGLREIDSFFFSSSVQGESGSGGQPLQSLVIVEEDRLADDLAVCLCRYWCGEGVAQGQIVLMGALLSDATTRLNSLAALNSENKYLVDICNVAEGSTPLELNEFRMKLPRNLHLDKFRARAKEKQIADLQADTIREPFAVIQEQDESDQELGDEESDQNQQNASTASNDEGLVNAWQYRKSVQDERRGMSGTPKNRESNAEKVYCHSFDLSRTMWEQYTDDDNNISSADVAINNPLVTNVKIVDCHDYTSNGSISDYRIQGMKLFRTLWGHIQSALSDSPRNVIRLFLHRLPIGPGSVALPLLMAKIRKENLPFILLATIRPWRWISCPSPSPSPHLINNKHDALASLRNTADTVFSLDSFSSFRTPPPPEFSLLQGILTVRKCASFTSSYYTDTVVGKNRPLAERFGVKRDGRKVTVQLLHLPPEEYSRGGSSTDGVRSGGGNVGKVSGDAVGGCSSLGMKGGSLDF</sequence>
<feature type="compositionally biased region" description="Polar residues" evidence="9">
    <location>
        <begin position="220"/>
        <end position="230"/>
    </location>
</feature>
<evidence type="ECO:0000256" key="3">
    <source>
        <dbReference type="ARBA" id="ARBA00005043"/>
    </source>
</evidence>
<dbReference type="AlphaFoldDB" id="A0ABD3Q2J8"/>
<accession>A0ABD3Q2J8</accession>
<gene>
    <name evidence="10" type="ORF">HJC23_013308</name>
</gene>
<keyword evidence="7" id="KW-0819">tRNA processing</keyword>
<feature type="compositionally biased region" description="Polar residues" evidence="9">
    <location>
        <begin position="11"/>
        <end position="24"/>
    </location>
</feature>
<dbReference type="GO" id="GO:0008033">
    <property type="term" value="P:tRNA processing"/>
    <property type="evidence" value="ECO:0007669"/>
    <property type="project" value="UniProtKB-KW"/>
</dbReference>
<dbReference type="PANTHER" id="PTHR12896:SF1">
    <property type="entry name" value="ELONGATOR COMPLEX PROTEIN 4"/>
    <property type="match status" value="1"/>
</dbReference>
<dbReference type="Pfam" id="PF05625">
    <property type="entry name" value="PAXNEB"/>
    <property type="match status" value="2"/>
</dbReference>
<comment type="subcellular location">
    <subcellularLocation>
        <location evidence="2">Cytoplasm</location>
    </subcellularLocation>
    <subcellularLocation>
        <location evidence="1">Nucleus</location>
    </subcellularLocation>
</comment>